<sequence>MVLPRLKEWIGDLGIARRPADAGVAHRRVGGYLRAGQLRPLAGHRIRESDIGEAGLMVVGREEMLGALPLGQRRITLEDLADYPAQITERGDVFLLTEHGVRTRVDDAGDASCSRRCRDCGSRPIRSSWPGKPDPKRCGCVRIRWPS</sequence>
<dbReference type="EMBL" id="AP035768">
    <property type="protein sequence ID" value="BFO14197.1"/>
    <property type="molecule type" value="Genomic_DNA"/>
</dbReference>
<organism evidence="1">
    <name type="scientific">Streptomyces haneummycinicus</name>
    <dbReference type="NCBI Taxonomy" id="3074435"/>
    <lineage>
        <taxon>Bacteria</taxon>
        <taxon>Bacillati</taxon>
        <taxon>Actinomycetota</taxon>
        <taxon>Actinomycetes</taxon>
        <taxon>Kitasatosporales</taxon>
        <taxon>Streptomycetaceae</taxon>
        <taxon>Streptomyces</taxon>
    </lineage>
</organism>
<protein>
    <submittedName>
        <fullName evidence="1">Uncharacterized protein</fullName>
    </submittedName>
</protein>
<reference evidence="1" key="2">
    <citation type="submission" date="2024-07" db="EMBL/GenBank/DDBJ databases">
        <title>Streptomyces haneummycinica sp. nov., a new antibiotic-producing actinobacterium isolated from marine sediment.</title>
        <authorList>
            <person name="Uemura M."/>
            <person name="Hamada M."/>
            <person name="Hirano S."/>
            <person name="Kobayashi K."/>
            <person name="Ohshiro T."/>
            <person name="Kobayashi T."/>
            <person name="Terahara T."/>
        </authorList>
    </citation>
    <scope>NUCLEOTIDE SEQUENCE</scope>
    <source>
        <strain evidence="1">KM77-8</strain>
    </source>
</reference>
<dbReference type="AlphaFoldDB" id="A0AAT9H9Z2"/>
<evidence type="ECO:0000313" key="1">
    <source>
        <dbReference type="EMBL" id="BFO14197.1"/>
    </source>
</evidence>
<accession>A0AAT9H9Z2</accession>
<gene>
    <name evidence="1" type="ORF">SHKM778_05850</name>
</gene>
<reference evidence="1" key="1">
    <citation type="submission" date="2024-06" db="EMBL/GenBank/DDBJ databases">
        <authorList>
            <consortium name="consrtm"/>
            <person name="Uemura M."/>
            <person name="Terahara T."/>
        </authorList>
    </citation>
    <scope>NUCLEOTIDE SEQUENCE</scope>
    <source>
        <strain evidence="1">KM77-8</strain>
    </source>
</reference>
<name>A0AAT9H9Z2_9ACTN</name>
<proteinExistence type="predicted"/>